<protein>
    <submittedName>
        <fullName evidence="1">Uncharacterized protein</fullName>
    </submittedName>
</protein>
<reference evidence="1" key="1">
    <citation type="journal article" date="2021" name="Proc. Natl. Acad. Sci. U.S.A.">
        <title>A Catalog of Tens of Thousands of Viruses from Human Metagenomes Reveals Hidden Associations with Chronic Diseases.</title>
        <authorList>
            <person name="Tisza M.J."/>
            <person name="Buck C.B."/>
        </authorList>
    </citation>
    <scope>NUCLEOTIDE SEQUENCE</scope>
    <source>
        <strain evidence="1">Ctf8W5</strain>
    </source>
</reference>
<proteinExistence type="predicted"/>
<accession>A0A8S5Q849</accession>
<name>A0A8S5Q849_9CAUD</name>
<organism evidence="1">
    <name type="scientific">Siphoviridae sp. ctf8W5</name>
    <dbReference type="NCBI Taxonomy" id="2825595"/>
    <lineage>
        <taxon>Viruses</taxon>
        <taxon>Duplodnaviria</taxon>
        <taxon>Heunggongvirae</taxon>
        <taxon>Uroviricota</taxon>
        <taxon>Caudoviricetes</taxon>
    </lineage>
</organism>
<evidence type="ECO:0000313" key="1">
    <source>
        <dbReference type="EMBL" id="DAE14963.1"/>
    </source>
</evidence>
<dbReference type="EMBL" id="BK015597">
    <property type="protein sequence ID" value="DAE14963.1"/>
    <property type="molecule type" value="Genomic_DNA"/>
</dbReference>
<sequence>MFPEFLFAALAAEPRSAVGAASARGYLFSALRAIERDFRVVFARIMCFSVLDAAF</sequence>